<evidence type="ECO:0000313" key="2">
    <source>
        <dbReference type="EMBL" id="CAK7213475.1"/>
    </source>
</evidence>
<dbReference type="InterPro" id="IPR015943">
    <property type="entry name" value="WD40/YVTN_repeat-like_dom_sf"/>
</dbReference>
<feature type="signal peptide" evidence="1">
    <location>
        <begin position="1"/>
        <end position="21"/>
    </location>
</feature>
<reference evidence="2 3" key="1">
    <citation type="submission" date="2024-01" db="EMBL/GenBank/DDBJ databases">
        <authorList>
            <person name="Allen C."/>
            <person name="Tagirdzhanova G."/>
        </authorList>
    </citation>
    <scope>NUCLEOTIDE SEQUENCE [LARGE SCALE GENOMIC DNA]</scope>
</reference>
<dbReference type="Gene3D" id="2.130.10.10">
    <property type="entry name" value="YVTN repeat-like/Quinoprotein amine dehydrogenase"/>
    <property type="match status" value="1"/>
</dbReference>
<evidence type="ECO:0000256" key="1">
    <source>
        <dbReference type="SAM" id="SignalP"/>
    </source>
</evidence>
<keyword evidence="3" id="KW-1185">Reference proteome</keyword>
<comment type="caution">
    <text evidence="2">The sequence shown here is derived from an EMBL/GenBank/DDBJ whole genome shotgun (WGS) entry which is preliminary data.</text>
</comment>
<protein>
    <recommendedName>
        <fullName evidence="4">3-carboxymuconate cyclase</fullName>
    </recommendedName>
</protein>
<sequence length="418" mass="40996">MHCYSKLSLLALASVASVASARPSAPAHLDTRGSSSTAACTTGKAIYITSNTAQNAVVAVPIAQNGSLAVGEGSSTSTGGTGASGVAAGTSNAAGPDSIFSQSAIAIAGSYLFAVNPGSNTVSMLAIDAKDATKLTVVGKPATLPGEFPNTVAASDKYKIVCVGLTGATAGVACAPYSTSGIGAVDALRPFDLNQTTPPGGPLNTVSQVFFSGDQTTLFATVKGDPTVNNTGFLAAFPLENTRSSCHVAPSVAASGVISSPSGTAVLFGTEPISGSTNLFVTDASFGGAVLSIDASGKATTVGKGVVAGQAATCWVAISPATNTAFVTDAGVDRLVEMSLTDASIQGTPIDLTAVSAGDPGLTDIRAAGSFVYALSPGNGTTDASVVVVNALTRQPVQHVSVAGLGLSKSAQGMAILV</sequence>
<dbReference type="EMBL" id="CAWUHB010000007">
    <property type="protein sequence ID" value="CAK7213475.1"/>
    <property type="molecule type" value="Genomic_DNA"/>
</dbReference>
<accession>A0ABP0B1P8</accession>
<gene>
    <name evidence="2" type="ORF">SCUCBS95973_001805</name>
</gene>
<evidence type="ECO:0000313" key="3">
    <source>
        <dbReference type="Proteomes" id="UP001642405"/>
    </source>
</evidence>
<dbReference type="SUPFAM" id="SSF82171">
    <property type="entry name" value="DPP6 N-terminal domain-like"/>
    <property type="match status" value="1"/>
</dbReference>
<keyword evidence="1" id="KW-0732">Signal</keyword>
<evidence type="ECO:0008006" key="4">
    <source>
        <dbReference type="Google" id="ProtNLM"/>
    </source>
</evidence>
<dbReference type="Proteomes" id="UP001642405">
    <property type="component" value="Unassembled WGS sequence"/>
</dbReference>
<organism evidence="2 3">
    <name type="scientific">Sporothrix curviconia</name>
    <dbReference type="NCBI Taxonomy" id="1260050"/>
    <lineage>
        <taxon>Eukaryota</taxon>
        <taxon>Fungi</taxon>
        <taxon>Dikarya</taxon>
        <taxon>Ascomycota</taxon>
        <taxon>Pezizomycotina</taxon>
        <taxon>Sordariomycetes</taxon>
        <taxon>Sordariomycetidae</taxon>
        <taxon>Ophiostomatales</taxon>
        <taxon>Ophiostomataceae</taxon>
        <taxon>Sporothrix</taxon>
    </lineage>
</organism>
<name>A0ABP0B1P8_9PEZI</name>
<feature type="chain" id="PRO_5045121423" description="3-carboxymuconate cyclase" evidence="1">
    <location>
        <begin position="22"/>
        <end position="418"/>
    </location>
</feature>
<proteinExistence type="predicted"/>